<dbReference type="Proteomes" id="UP000308489">
    <property type="component" value="Chromosome 1"/>
</dbReference>
<reference evidence="4 5" key="1">
    <citation type="submission" date="2019-05" db="EMBL/GenBank/DDBJ databases">
        <authorList>
            <consortium name="Pathogen Informatics"/>
        </authorList>
    </citation>
    <scope>NUCLEOTIDE SEQUENCE [LARGE SCALE GENOMIC DNA]</scope>
    <source>
        <strain evidence="4 5">NCTC503</strain>
    </source>
</reference>
<dbReference type="RefSeq" id="WP_138209683.1">
    <property type="nucleotide sequence ID" value="NZ_CBCRUQ010000004.1"/>
</dbReference>
<dbReference type="KEGG" id="hhw:NCTC503_00976"/>
<keyword evidence="5" id="KW-1185">Reference proteome</keyword>
<proteinExistence type="predicted"/>
<keyword evidence="2" id="KW-0732">Signal</keyword>
<dbReference type="SMART" id="SM00909">
    <property type="entry name" value="Germane"/>
    <property type="match status" value="1"/>
</dbReference>
<sequence length="214" mass="24004">MKKIYKILSAFLMVSVLSISLIACGTGNKAEDKKADINKETAQKKEDANKEVREDKESSKESDKNNAEGNTADNEKEKSLKTVKLYFSDEQAEYLVEESREIDKLTPKTILEELLKGPKKKNLNITLDKNIKVRDVEVKDGIALVDFDKNVQGKIQGSTGERMAMYSISNSLILNKELNIKAVEFLMEGKKIDSLGGHILLEAPVKENIEIIKK</sequence>
<dbReference type="PROSITE" id="PS51257">
    <property type="entry name" value="PROKAR_LIPOPROTEIN"/>
    <property type="match status" value="1"/>
</dbReference>
<evidence type="ECO:0000256" key="1">
    <source>
        <dbReference type="SAM" id="MobiDB-lite"/>
    </source>
</evidence>
<feature type="region of interest" description="Disordered" evidence="1">
    <location>
        <begin position="31"/>
        <end position="75"/>
    </location>
</feature>
<organism evidence="4 5">
    <name type="scientific">Hathewaya histolytica</name>
    <name type="common">Clostridium histolyticum</name>
    <dbReference type="NCBI Taxonomy" id="1498"/>
    <lineage>
        <taxon>Bacteria</taxon>
        <taxon>Bacillati</taxon>
        <taxon>Bacillota</taxon>
        <taxon>Clostridia</taxon>
        <taxon>Eubacteriales</taxon>
        <taxon>Clostridiaceae</taxon>
        <taxon>Hathewaya</taxon>
    </lineage>
</organism>
<protein>
    <submittedName>
        <fullName evidence="4">Spore germination protein-like protein</fullName>
    </submittedName>
</protein>
<feature type="compositionally biased region" description="Basic and acidic residues" evidence="1">
    <location>
        <begin position="31"/>
        <end position="66"/>
    </location>
</feature>
<evidence type="ECO:0000256" key="2">
    <source>
        <dbReference type="SAM" id="SignalP"/>
    </source>
</evidence>
<dbReference type="InterPro" id="IPR019606">
    <property type="entry name" value="GerMN"/>
</dbReference>
<feature type="signal peptide" evidence="2">
    <location>
        <begin position="1"/>
        <end position="23"/>
    </location>
</feature>
<evidence type="ECO:0000259" key="3">
    <source>
        <dbReference type="SMART" id="SM00909"/>
    </source>
</evidence>
<gene>
    <name evidence="4" type="ORF">NCTC503_00976</name>
</gene>
<dbReference type="Pfam" id="PF10646">
    <property type="entry name" value="Germane"/>
    <property type="match status" value="1"/>
</dbReference>
<evidence type="ECO:0000313" key="4">
    <source>
        <dbReference type="EMBL" id="VTQ86742.1"/>
    </source>
</evidence>
<dbReference type="AlphaFoldDB" id="A0A4U9R5Q0"/>
<feature type="chain" id="PRO_5039664063" evidence="2">
    <location>
        <begin position="24"/>
        <end position="214"/>
    </location>
</feature>
<name>A0A4U9R5Q0_HATHI</name>
<dbReference type="OrthoDB" id="9809406at2"/>
<feature type="domain" description="GerMN" evidence="3">
    <location>
        <begin position="107"/>
        <end position="196"/>
    </location>
</feature>
<accession>A0A4U9R5Q0</accession>
<dbReference type="EMBL" id="LR590481">
    <property type="protein sequence ID" value="VTQ86742.1"/>
    <property type="molecule type" value="Genomic_DNA"/>
</dbReference>
<evidence type="ECO:0000313" key="5">
    <source>
        <dbReference type="Proteomes" id="UP000308489"/>
    </source>
</evidence>